<dbReference type="GO" id="GO:0005886">
    <property type="term" value="C:plasma membrane"/>
    <property type="evidence" value="ECO:0007669"/>
    <property type="project" value="TreeGrafter"/>
</dbReference>
<evidence type="ECO:0000313" key="8">
    <source>
        <dbReference type="EMBL" id="KAK2701298.1"/>
    </source>
</evidence>
<comment type="domain">
    <text evidence="6">A pair of annexin repeats may form one binding site for calcium and phospholipid.</text>
</comment>
<accession>A0AA88H4H8</accession>
<evidence type="ECO:0000256" key="6">
    <source>
        <dbReference type="RuleBase" id="RU003540"/>
    </source>
</evidence>
<protein>
    <recommendedName>
        <fullName evidence="6">Annexin</fullName>
    </recommendedName>
</protein>
<dbReference type="FunFam" id="1.10.220.10:FF:000002">
    <property type="entry name" value="Annexin"/>
    <property type="match status" value="1"/>
</dbReference>
<dbReference type="GO" id="GO:0005737">
    <property type="term" value="C:cytoplasm"/>
    <property type="evidence" value="ECO:0007669"/>
    <property type="project" value="TreeGrafter"/>
</dbReference>
<dbReference type="GO" id="GO:0005634">
    <property type="term" value="C:nucleus"/>
    <property type="evidence" value="ECO:0007669"/>
    <property type="project" value="TreeGrafter"/>
</dbReference>
<dbReference type="PANTHER" id="PTHR10502">
    <property type="entry name" value="ANNEXIN"/>
    <property type="match status" value="1"/>
</dbReference>
<dbReference type="GO" id="GO:0001786">
    <property type="term" value="F:phosphatidylserine binding"/>
    <property type="evidence" value="ECO:0007669"/>
    <property type="project" value="TreeGrafter"/>
</dbReference>
<evidence type="ECO:0000313" key="9">
    <source>
        <dbReference type="Proteomes" id="UP001187531"/>
    </source>
</evidence>
<evidence type="ECO:0000256" key="5">
    <source>
        <dbReference type="ARBA" id="ARBA00023302"/>
    </source>
</evidence>
<keyword evidence="3 6" id="KW-0106">Calcium</keyword>
<dbReference type="PRINTS" id="PR00196">
    <property type="entry name" value="ANNEXIN"/>
</dbReference>
<sequence length="455" mass="50468">MSEFEAKVSPGTKHAAASMRGDDSVVEEKVRFFEKLASSPGTYSKQSAFHSYTTRTTGGEWFTKSETTRISTSNNISSPPVGFEAYTAKENIIQELPVEPSPVAHVPIVSSAKHANNLFSQSARTNLQEYLPQLLPTVFDAPNFDPIADAQALRKAMKGWGTDEATILDIITKRSNRQRQEIYQAFKKEFGRGEGDSEGRDLISDLKKELGGDFEDVIVGLMMQPIEYEATELRKAMKGAGTDEKALIEILLTKTNGEMQRLVDCYNSLYETTLDDRIRSETSGDLQRLLILAVSCARDEHSFNPEKAHEQAMSLYNAGEKKLGTDEETFVILLGHAGRQQLLAVFEEYKAISGITLEQAVKSEFSGDLHKAILTIIQCMQSRPRYYAKRLHKAMEGLGTDDDTLIRILVSRSEIDLGNIKKEYETLYGCTLLSAIKGETSGDYKKALCAIVGSA</sequence>
<keyword evidence="4 6" id="KW-0041">Annexin</keyword>
<organism evidence="8 9">
    <name type="scientific">Artemia franciscana</name>
    <name type="common">Brine shrimp</name>
    <name type="synonym">Artemia sanfranciscana</name>
    <dbReference type="NCBI Taxonomy" id="6661"/>
    <lineage>
        <taxon>Eukaryota</taxon>
        <taxon>Metazoa</taxon>
        <taxon>Ecdysozoa</taxon>
        <taxon>Arthropoda</taxon>
        <taxon>Crustacea</taxon>
        <taxon>Branchiopoda</taxon>
        <taxon>Anostraca</taxon>
        <taxon>Artemiidae</taxon>
        <taxon>Artemia</taxon>
    </lineage>
</organism>
<reference evidence="8" key="1">
    <citation type="submission" date="2023-07" db="EMBL/GenBank/DDBJ databases">
        <title>Chromosome-level genome assembly of Artemia franciscana.</title>
        <authorList>
            <person name="Jo E."/>
        </authorList>
    </citation>
    <scope>NUCLEOTIDE SEQUENCE</scope>
    <source>
        <tissue evidence="8">Whole body</tissue>
    </source>
</reference>
<dbReference type="PANTHER" id="PTHR10502:SF177">
    <property type="entry name" value="ANNEXIN B10"/>
    <property type="match status" value="1"/>
</dbReference>
<evidence type="ECO:0000256" key="3">
    <source>
        <dbReference type="ARBA" id="ARBA00022837"/>
    </source>
</evidence>
<dbReference type="GO" id="GO:0005544">
    <property type="term" value="F:calcium-dependent phospholipid binding"/>
    <property type="evidence" value="ECO:0007669"/>
    <property type="project" value="UniProtKB-KW"/>
</dbReference>
<dbReference type="SUPFAM" id="SSF47874">
    <property type="entry name" value="Annexin"/>
    <property type="match status" value="1"/>
</dbReference>
<dbReference type="EMBL" id="JAVRJZ010006064">
    <property type="protein sequence ID" value="KAK2701298.1"/>
    <property type="molecule type" value="Genomic_DNA"/>
</dbReference>
<dbReference type="AlphaFoldDB" id="A0AA88H4H8"/>
<dbReference type="FunFam" id="1.10.220.10:FF:000004">
    <property type="entry name" value="Annexin"/>
    <property type="match status" value="1"/>
</dbReference>
<evidence type="ECO:0000256" key="4">
    <source>
        <dbReference type="ARBA" id="ARBA00023216"/>
    </source>
</evidence>
<dbReference type="PROSITE" id="PS00223">
    <property type="entry name" value="ANNEXIN_1"/>
    <property type="match status" value="1"/>
</dbReference>
<dbReference type="InterPro" id="IPR018502">
    <property type="entry name" value="Annexin_repeat"/>
</dbReference>
<dbReference type="Proteomes" id="UP001187531">
    <property type="component" value="Unassembled WGS sequence"/>
</dbReference>
<dbReference type="InterPro" id="IPR018252">
    <property type="entry name" value="Annexin_repeat_CS"/>
</dbReference>
<comment type="similarity">
    <text evidence="1 6">Belongs to the annexin family.</text>
</comment>
<proteinExistence type="inferred from homology"/>
<evidence type="ECO:0000256" key="2">
    <source>
        <dbReference type="ARBA" id="ARBA00022737"/>
    </source>
</evidence>
<evidence type="ECO:0000256" key="1">
    <source>
        <dbReference type="ARBA" id="ARBA00007831"/>
    </source>
</evidence>
<feature type="region of interest" description="Disordered" evidence="7">
    <location>
        <begin position="1"/>
        <end position="21"/>
    </location>
</feature>
<name>A0AA88H4H8_ARTSF</name>
<gene>
    <name evidence="8" type="ORF">QYM36_020035</name>
</gene>
<dbReference type="FunFam" id="1.10.220.10:FF:000003">
    <property type="entry name" value="Annexin"/>
    <property type="match status" value="1"/>
</dbReference>
<dbReference type="GO" id="GO:0005509">
    <property type="term" value="F:calcium ion binding"/>
    <property type="evidence" value="ECO:0007669"/>
    <property type="project" value="InterPro"/>
</dbReference>
<dbReference type="InterPro" id="IPR037104">
    <property type="entry name" value="Annexin_sf"/>
</dbReference>
<comment type="caution">
    <text evidence="8">The sequence shown here is derived from an EMBL/GenBank/DDBJ whole genome shotgun (WGS) entry which is preliminary data.</text>
</comment>
<dbReference type="SMART" id="SM00335">
    <property type="entry name" value="ANX"/>
    <property type="match status" value="4"/>
</dbReference>
<dbReference type="Pfam" id="PF00191">
    <property type="entry name" value="Annexin"/>
    <property type="match status" value="4"/>
</dbReference>
<dbReference type="PROSITE" id="PS51897">
    <property type="entry name" value="ANNEXIN_2"/>
    <property type="match status" value="4"/>
</dbReference>
<keyword evidence="9" id="KW-1185">Reference proteome</keyword>
<dbReference type="InterPro" id="IPR001464">
    <property type="entry name" value="Annexin"/>
</dbReference>
<keyword evidence="5 6" id="KW-0111">Calcium/phospholipid-binding</keyword>
<dbReference type="GO" id="GO:0012506">
    <property type="term" value="C:vesicle membrane"/>
    <property type="evidence" value="ECO:0007669"/>
    <property type="project" value="TreeGrafter"/>
</dbReference>
<keyword evidence="2 6" id="KW-0677">Repeat</keyword>
<dbReference type="FunFam" id="1.10.220.10:FF:000001">
    <property type="entry name" value="Annexin"/>
    <property type="match status" value="1"/>
</dbReference>
<evidence type="ECO:0000256" key="7">
    <source>
        <dbReference type="SAM" id="MobiDB-lite"/>
    </source>
</evidence>
<dbReference type="Gene3D" id="1.10.220.10">
    <property type="entry name" value="Annexin"/>
    <property type="match status" value="4"/>
</dbReference>